<reference evidence="2 3" key="1">
    <citation type="submission" date="2014-12" db="EMBL/GenBank/DDBJ databases">
        <title>Denitrispirillum autotrophicum gen. nov., sp. nov., Denitrifying, Facultatively Autotrophic Bacteria Isolated from Rice Paddy Soil.</title>
        <authorList>
            <person name="Ishii S."/>
            <person name="Ashida N."/>
            <person name="Ohno H."/>
            <person name="Otsuka S."/>
            <person name="Yokota A."/>
            <person name="Senoo K."/>
        </authorList>
    </citation>
    <scope>NUCLEOTIDE SEQUENCE [LARGE SCALE GENOMIC DNA]</scope>
    <source>
        <strain evidence="2 3">TSA66</strain>
    </source>
</reference>
<dbReference type="GO" id="GO:0008767">
    <property type="term" value="F:UDP-galactopyranose mutase activity"/>
    <property type="evidence" value="ECO:0007669"/>
    <property type="project" value="TreeGrafter"/>
</dbReference>
<dbReference type="PANTHER" id="PTHR21197:SF0">
    <property type="entry name" value="UDP-GALACTOPYRANOSE MUTASE"/>
    <property type="match status" value="1"/>
</dbReference>
<feature type="domain" description="Amine oxidase" evidence="1">
    <location>
        <begin position="510"/>
        <end position="743"/>
    </location>
</feature>
<name>A0A0C1Y2M7_9BURK</name>
<organism evidence="2 3">
    <name type="scientific">Noviherbaspirillum autotrophicum</name>
    <dbReference type="NCBI Taxonomy" id="709839"/>
    <lineage>
        <taxon>Bacteria</taxon>
        <taxon>Pseudomonadati</taxon>
        <taxon>Pseudomonadota</taxon>
        <taxon>Betaproteobacteria</taxon>
        <taxon>Burkholderiales</taxon>
        <taxon>Oxalobacteraceae</taxon>
        <taxon>Noviherbaspirillum</taxon>
    </lineage>
</organism>
<dbReference type="GO" id="GO:0050660">
    <property type="term" value="F:flavin adenine dinucleotide binding"/>
    <property type="evidence" value="ECO:0007669"/>
    <property type="project" value="TreeGrafter"/>
</dbReference>
<dbReference type="Pfam" id="PF13692">
    <property type="entry name" value="Glyco_trans_1_4"/>
    <property type="match status" value="1"/>
</dbReference>
<dbReference type="Pfam" id="PF13450">
    <property type="entry name" value="NAD_binding_8"/>
    <property type="match status" value="1"/>
</dbReference>
<dbReference type="GO" id="GO:0005829">
    <property type="term" value="C:cytosol"/>
    <property type="evidence" value="ECO:0007669"/>
    <property type="project" value="TreeGrafter"/>
</dbReference>
<evidence type="ECO:0000313" key="2">
    <source>
        <dbReference type="EMBL" id="KIF81348.1"/>
    </source>
</evidence>
<evidence type="ECO:0000313" key="3">
    <source>
        <dbReference type="Proteomes" id="UP000031572"/>
    </source>
</evidence>
<dbReference type="PANTHER" id="PTHR21197">
    <property type="entry name" value="UDP-GALACTOPYRANOSE MUTASE"/>
    <property type="match status" value="1"/>
</dbReference>
<dbReference type="OrthoDB" id="9816564at2"/>
<dbReference type="GO" id="GO:0016491">
    <property type="term" value="F:oxidoreductase activity"/>
    <property type="evidence" value="ECO:0007669"/>
    <property type="project" value="InterPro"/>
</dbReference>
<dbReference type="RefSeq" id="WP_040040173.1">
    <property type="nucleotide sequence ID" value="NZ_JWJG01000028.1"/>
</dbReference>
<comment type="caution">
    <text evidence="2">The sequence shown here is derived from an EMBL/GenBank/DDBJ whole genome shotgun (WGS) entry which is preliminary data.</text>
</comment>
<protein>
    <submittedName>
        <fullName evidence="2">UDP-galactopyranose mutase</fullName>
    </submittedName>
</protein>
<keyword evidence="3" id="KW-1185">Reference proteome</keyword>
<evidence type="ECO:0000259" key="1">
    <source>
        <dbReference type="Pfam" id="PF01593"/>
    </source>
</evidence>
<dbReference type="InterPro" id="IPR002937">
    <property type="entry name" value="Amino_oxidase"/>
</dbReference>
<dbReference type="EMBL" id="JWJG01000028">
    <property type="protein sequence ID" value="KIF81348.1"/>
    <property type="molecule type" value="Genomic_DNA"/>
</dbReference>
<dbReference type="InterPro" id="IPR036188">
    <property type="entry name" value="FAD/NAD-bd_sf"/>
</dbReference>
<sequence>MASAIIVFSHLRWDFVFCRPQQLMSRLASQQPVVFIEEPQYRDGAASLNTYSPLPGVLVCQPQTPVDQAGFHDDQLPYLRALLRQLVRDFDEHVAWFYTPMALPLLQELQPGLVVYDCMEESSRNTPKQWQQRENGLLKAADLVLAGGRSLYRSRNRRHSNVRYLPDSVDAAHFEAALDRTNSHPAHREIPGPRLGYYGVLDERIDIALLGQLADAHPRWQIVLVGPVRGIDPQALPQRANVHYLGLQPYQALPLFLAGWDVCLLPFALNEATRSSCPLKLLEYMAAELPVVSTPLPEVARAYGDVVAIADDAHAFVAACEEVLLAPPQAHAARIEKMRALLASMSWDARADKVRALLDSTPRRCPEHEAAASLAPDEVPNINRLQRGEAARYVATAIIGAGPAGLSAAYHLGHEAVLFEKQSMVGGSCRSIKDSGFTFDHGGHILFSDEPYVLELYRTLLGSNLHWQDREAWVYSKNGYTRYPFRGGLYDLAPEVVKENVMKAIAGRFGYPLRGGCQALMSGFVPHIKGTVELNADVVQLSPRQRTIALADGRHYQYQHLISTLPLPELVRIIGDEAPDEVREAAAGLRHESLRCVNLGVARERITEKHWIYYPEDTIFDSIFAQGNASPDCNPPGGFALTCEISYAPWKPLPSAGQALIDLCVRDCIRVGLLREDDRIIAASEVDIPYAGMVYDQAQESNVQTIKSWLDLHDIVVAGCHAEWDDCNAEHAFIAGKKAADAVKWVEPLKSALVE</sequence>
<proteinExistence type="predicted"/>
<dbReference type="AlphaFoldDB" id="A0A0C1Y2M7"/>
<dbReference type="SUPFAM" id="SSF51905">
    <property type="entry name" value="FAD/NAD(P)-binding domain"/>
    <property type="match status" value="1"/>
</dbReference>
<dbReference type="Proteomes" id="UP000031572">
    <property type="component" value="Unassembled WGS sequence"/>
</dbReference>
<dbReference type="Gene3D" id="3.40.50.2000">
    <property type="entry name" value="Glycogen Phosphorylase B"/>
    <property type="match status" value="1"/>
</dbReference>
<dbReference type="SUPFAM" id="SSF53756">
    <property type="entry name" value="UDP-Glycosyltransferase/glycogen phosphorylase"/>
    <property type="match status" value="1"/>
</dbReference>
<accession>A0A0C1Y2M7</accession>
<dbReference type="Gene3D" id="3.50.50.60">
    <property type="entry name" value="FAD/NAD(P)-binding domain"/>
    <property type="match status" value="2"/>
</dbReference>
<gene>
    <name evidence="2" type="ORF">TSA66_11760</name>
</gene>
<dbReference type="Pfam" id="PF01593">
    <property type="entry name" value="Amino_oxidase"/>
    <property type="match status" value="1"/>
</dbReference>
<dbReference type="STRING" id="709839.TSA66_11760"/>